<evidence type="ECO:0000256" key="3">
    <source>
        <dbReference type="ARBA" id="ARBA00022884"/>
    </source>
</evidence>
<sequence>MKTKRLLSREYAVQMMYHVSVGDASSDEALHFFWFSHGEDEKFVKDFAEDLFHKAYRNMSYNDELVRKYLKKGWSYDRLGEVEKAVFRVALAELFEGDAPVYAILDDYVSIASSYMDEKSASLVNGILDKIKSEFDIDRDRVQRD</sequence>
<organism evidence="8 9">
    <name type="scientific">Flexistipes sinusarabici</name>
    <dbReference type="NCBI Taxonomy" id="2352"/>
    <lineage>
        <taxon>Bacteria</taxon>
        <taxon>Pseudomonadati</taxon>
        <taxon>Deferribacterota</taxon>
        <taxon>Deferribacteres</taxon>
        <taxon>Deferribacterales</taxon>
        <taxon>Flexistipitaceae</taxon>
        <taxon>Flexistipes</taxon>
    </lineage>
</organism>
<protein>
    <recommendedName>
        <fullName evidence="6">Transcription antitermination protein NusB</fullName>
    </recommendedName>
    <alternativeName>
        <fullName evidence="6">Antitermination factor NusB</fullName>
    </alternativeName>
</protein>
<dbReference type="Proteomes" id="UP000262325">
    <property type="component" value="Unassembled WGS sequence"/>
</dbReference>
<comment type="caution">
    <text evidence="8">The sequence shown here is derived from an EMBL/GenBank/DDBJ whole genome shotgun (WGS) entry which is preliminary data.</text>
</comment>
<dbReference type="Gene3D" id="1.10.940.10">
    <property type="entry name" value="NusB-like"/>
    <property type="match status" value="1"/>
</dbReference>
<dbReference type="OMA" id="MERQDSY"/>
<evidence type="ECO:0000256" key="6">
    <source>
        <dbReference type="HAMAP-Rule" id="MF_00073"/>
    </source>
</evidence>
<dbReference type="GO" id="GO:0031564">
    <property type="term" value="P:transcription antitermination"/>
    <property type="evidence" value="ECO:0007669"/>
    <property type="project" value="UniProtKB-KW"/>
</dbReference>
<dbReference type="HAMAP" id="MF_00073">
    <property type="entry name" value="NusB"/>
    <property type="match status" value="1"/>
</dbReference>
<dbReference type="RefSeq" id="WP_013886199.1">
    <property type="nucleotide sequence ID" value="NZ_JAAZVV010000012.1"/>
</dbReference>
<keyword evidence="4 6" id="KW-0805">Transcription regulation</keyword>
<evidence type="ECO:0000256" key="4">
    <source>
        <dbReference type="ARBA" id="ARBA00023015"/>
    </source>
</evidence>
<accession>A0A3D5QEP6</accession>
<dbReference type="GO" id="GO:0003723">
    <property type="term" value="F:RNA binding"/>
    <property type="evidence" value="ECO:0007669"/>
    <property type="project" value="UniProtKB-UniRule"/>
</dbReference>
<evidence type="ECO:0000256" key="5">
    <source>
        <dbReference type="ARBA" id="ARBA00023163"/>
    </source>
</evidence>
<keyword evidence="2 6" id="KW-0889">Transcription antitermination</keyword>
<name>A0A3D5QEP6_FLESI</name>
<proteinExistence type="inferred from homology"/>
<evidence type="ECO:0000259" key="7">
    <source>
        <dbReference type="Pfam" id="PF01029"/>
    </source>
</evidence>
<dbReference type="SUPFAM" id="SSF48013">
    <property type="entry name" value="NusB-like"/>
    <property type="match status" value="1"/>
</dbReference>
<reference evidence="8 9" key="1">
    <citation type="journal article" date="2018" name="Nat. Biotechnol.">
        <title>A standardized bacterial taxonomy based on genome phylogeny substantially revises the tree of life.</title>
        <authorList>
            <person name="Parks D.H."/>
            <person name="Chuvochina M."/>
            <person name="Waite D.W."/>
            <person name="Rinke C."/>
            <person name="Skarshewski A."/>
            <person name="Chaumeil P.A."/>
            <person name="Hugenholtz P."/>
        </authorList>
    </citation>
    <scope>NUCLEOTIDE SEQUENCE [LARGE SCALE GENOMIC DNA]</scope>
    <source>
        <strain evidence="8">UBA8672</strain>
    </source>
</reference>
<dbReference type="GO" id="GO:0006353">
    <property type="term" value="P:DNA-templated transcription termination"/>
    <property type="evidence" value="ECO:0007669"/>
    <property type="project" value="UniProtKB-UniRule"/>
</dbReference>
<dbReference type="PANTHER" id="PTHR11078:SF3">
    <property type="entry name" value="ANTITERMINATION NUSB DOMAIN-CONTAINING PROTEIN"/>
    <property type="match status" value="1"/>
</dbReference>
<feature type="domain" description="NusB/RsmB/TIM44" evidence="7">
    <location>
        <begin position="8"/>
        <end position="131"/>
    </location>
</feature>
<dbReference type="InterPro" id="IPR011605">
    <property type="entry name" value="NusB_fam"/>
</dbReference>
<keyword evidence="5 6" id="KW-0804">Transcription</keyword>
<dbReference type="InterPro" id="IPR035926">
    <property type="entry name" value="NusB-like_sf"/>
</dbReference>
<comment type="function">
    <text evidence="6">Involved in transcription antitermination. Required for transcription of ribosomal RNA (rRNA) genes. Binds specifically to the boxA antiterminator sequence of the ribosomal RNA (rrn) operons.</text>
</comment>
<dbReference type="Pfam" id="PF01029">
    <property type="entry name" value="NusB"/>
    <property type="match status" value="1"/>
</dbReference>
<evidence type="ECO:0000256" key="1">
    <source>
        <dbReference type="ARBA" id="ARBA00005952"/>
    </source>
</evidence>
<dbReference type="AlphaFoldDB" id="A0A3D5QEP6"/>
<comment type="similarity">
    <text evidence="1 6">Belongs to the NusB family.</text>
</comment>
<dbReference type="NCBIfam" id="TIGR01951">
    <property type="entry name" value="nusB"/>
    <property type="match status" value="1"/>
</dbReference>
<evidence type="ECO:0000313" key="8">
    <source>
        <dbReference type="EMBL" id="HCW94154.1"/>
    </source>
</evidence>
<dbReference type="GO" id="GO:0005829">
    <property type="term" value="C:cytosol"/>
    <property type="evidence" value="ECO:0007669"/>
    <property type="project" value="TreeGrafter"/>
</dbReference>
<keyword evidence="3 6" id="KW-0694">RNA-binding</keyword>
<dbReference type="EMBL" id="DPPF01000229">
    <property type="protein sequence ID" value="HCW94154.1"/>
    <property type="molecule type" value="Genomic_DNA"/>
</dbReference>
<evidence type="ECO:0000256" key="2">
    <source>
        <dbReference type="ARBA" id="ARBA00022814"/>
    </source>
</evidence>
<dbReference type="InterPro" id="IPR006027">
    <property type="entry name" value="NusB_RsmB_TIM44"/>
</dbReference>
<dbReference type="PANTHER" id="PTHR11078">
    <property type="entry name" value="N UTILIZATION SUBSTANCE PROTEIN B-RELATED"/>
    <property type="match status" value="1"/>
</dbReference>
<evidence type="ECO:0000313" key="9">
    <source>
        <dbReference type="Proteomes" id="UP000262325"/>
    </source>
</evidence>
<gene>
    <name evidence="6 8" type="primary">nusB</name>
    <name evidence="8" type="ORF">DHM44_10800</name>
</gene>